<feature type="transmembrane region" description="Helical" evidence="9">
    <location>
        <begin position="91"/>
        <end position="113"/>
    </location>
</feature>
<evidence type="ECO:0000256" key="1">
    <source>
        <dbReference type="ARBA" id="ARBA00004651"/>
    </source>
</evidence>
<reference evidence="10" key="2">
    <citation type="submission" date="2020-09" db="EMBL/GenBank/DDBJ databases">
        <authorList>
            <person name="Sun Q."/>
            <person name="Ohkuma M."/>
        </authorList>
    </citation>
    <scope>NUCLEOTIDE SEQUENCE</scope>
    <source>
        <strain evidence="10">JCM 19831</strain>
    </source>
</reference>
<feature type="transmembrane region" description="Helical" evidence="9">
    <location>
        <begin position="6"/>
        <end position="28"/>
    </location>
</feature>
<organism evidence="10 11">
    <name type="scientific">Dactylosporangium sucinum</name>
    <dbReference type="NCBI Taxonomy" id="1424081"/>
    <lineage>
        <taxon>Bacteria</taxon>
        <taxon>Bacillati</taxon>
        <taxon>Actinomycetota</taxon>
        <taxon>Actinomycetes</taxon>
        <taxon>Micromonosporales</taxon>
        <taxon>Micromonosporaceae</taxon>
        <taxon>Dactylosporangium</taxon>
    </lineage>
</organism>
<evidence type="ECO:0000256" key="2">
    <source>
        <dbReference type="ARBA" id="ARBA00022448"/>
    </source>
</evidence>
<evidence type="ECO:0000256" key="6">
    <source>
        <dbReference type="ARBA" id="ARBA00022989"/>
    </source>
</evidence>
<comment type="similarity">
    <text evidence="8">Belongs to the binding-protein-dependent transport system permease family. LivHM subfamily.</text>
</comment>
<evidence type="ECO:0000256" key="8">
    <source>
        <dbReference type="ARBA" id="ARBA00037998"/>
    </source>
</evidence>
<evidence type="ECO:0000313" key="10">
    <source>
        <dbReference type="EMBL" id="GGM78195.1"/>
    </source>
</evidence>
<keyword evidence="4 9" id="KW-0812">Transmembrane</keyword>
<gene>
    <name evidence="10" type="ORF">GCM10007977_094610</name>
</gene>
<dbReference type="InterPro" id="IPR001851">
    <property type="entry name" value="ABC_transp_permease"/>
</dbReference>
<evidence type="ECO:0000256" key="3">
    <source>
        <dbReference type="ARBA" id="ARBA00022475"/>
    </source>
</evidence>
<dbReference type="AlphaFoldDB" id="A0A917UBV5"/>
<feature type="transmembrane region" description="Helical" evidence="9">
    <location>
        <begin position="142"/>
        <end position="159"/>
    </location>
</feature>
<feature type="transmembrane region" description="Helical" evidence="9">
    <location>
        <begin position="217"/>
        <end position="250"/>
    </location>
</feature>
<dbReference type="Proteomes" id="UP000642070">
    <property type="component" value="Unassembled WGS sequence"/>
</dbReference>
<proteinExistence type="inferred from homology"/>
<evidence type="ECO:0000256" key="9">
    <source>
        <dbReference type="SAM" id="Phobius"/>
    </source>
</evidence>
<dbReference type="CDD" id="cd06582">
    <property type="entry name" value="TM_PBP1_LivH_like"/>
    <property type="match status" value="1"/>
</dbReference>
<keyword evidence="2" id="KW-0813">Transport</keyword>
<feature type="transmembrane region" description="Helical" evidence="9">
    <location>
        <begin position="61"/>
        <end position="79"/>
    </location>
</feature>
<evidence type="ECO:0000256" key="5">
    <source>
        <dbReference type="ARBA" id="ARBA00022970"/>
    </source>
</evidence>
<feature type="transmembrane region" description="Helical" evidence="9">
    <location>
        <begin position="35"/>
        <end position="55"/>
    </location>
</feature>
<keyword evidence="3" id="KW-1003">Cell membrane</keyword>
<comment type="subcellular location">
    <subcellularLocation>
        <location evidence="1">Cell membrane</location>
        <topology evidence="1">Multi-pass membrane protein</topology>
    </subcellularLocation>
</comment>
<comment type="caution">
    <text evidence="10">The sequence shown here is derived from an EMBL/GenBank/DDBJ whole genome shotgun (WGS) entry which is preliminary data.</text>
</comment>
<sequence length="290" mass="29459">MDNVIALTASGIASGAVLAIAALGFLVLHNATGVVNFAHGDLITLGAYLGVWATTDLGLPVLPGYLLALLVMAGVGLLIERTAFAPLRKKPLIVVVIATLAAATVIRGLIAVWQGSTPKTLPSPAGDGALRIAGASIAHQRLLIVAVAAVAVVALLLLFGRTSFGRQVRALATDPDTARLQGVRTKAIGMAAFVISSVLAGLAGLMVAPLGAVDLNLGFGLMITAFAAAVLGGFGSLTGVVLGSLAIGLIEQLVGGYLFPSYSTMLAPIVLFLVIVFRPQGLVNVTRSRL</sequence>
<dbReference type="RefSeq" id="WP_190256625.1">
    <property type="nucleotide sequence ID" value="NZ_BMPI01000077.1"/>
</dbReference>
<feature type="transmembrane region" description="Helical" evidence="9">
    <location>
        <begin position="257"/>
        <end position="277"/>
    </location>
</feature>
<feature type="transmembrane region" description="Helical" evidence="9">
    <location>
        <begin position="187"/>
        <end position="211"/>
    </location>
</feature>
<keyword evidence="6 9" id="KW-1133">Transmembrane helix</keyword>
<evidence type="ECO:0000313" key="11">
    <source>
        <dbReference type="Proteomes" id="UP000642070"/>
    </source>
</evidence>
<keyword evidence="7 9" id="KW-0472">Membrane</keyword>
<name>A0A917UBV5_9ACTN</name>
<dbReference type="GO" id="GO:0005886">
    <property type="term" value="C:plasma membrane"/>
    <property type="evidence" value="ECO:0007669"/>
    <property type="project" value="UniProtKB-SubCell"/>
</dbReference>
<keyword evidence="11" id="KW-1185">Reference proteome</keyword>
<protein>
    <submittedName>
        <fullName evidence="10">Branched-chain amino acid ABC transporter permease</fullName>
    </submittedName>
</protein>
<keyword evidence="5" id="KW-0029">Amino-acid transport</keyword>
<reference evidence="10" key="1">
    <citation type="journal article" date="2014" name="Int. J. Syst. Evol. Microbiol.">
        <title>Complete genome sequence of Corynebacterium casei LMG S-19264T (=DSM 44701T), isolated from a smear-ripened cheese.</title>
        <authorList>
            <consortium name="US DOE Joint Genome Institute (JGI-PGF)"/>
            <person name="Walter F."/>
            <person name="Albersmeier A."/>
            <person name="Kalinowski J."/>
            <person name="Ruckert C."/>
        </authorList>
    </citation>
    <scope>NUCLEOTIDE SEQUENCE</scope>
    <source>
        <strain evidence="10">JCM 19831</strain>
    </source>
</reference>
<evidence type="ECO:0000256" key="4">
    <source>
        <dbReference type="ARBA" id="ARBA00022692"/>
    </source>
</evidence>
<dbReference type="GO" id="GO:0022857">
    <property type="term" value="F:transmembrane transporter activity"/>
    <property type="evidence" value="ECO:0007669"/>
    <property type="project" value="InterPro"/>
</dbReference>
<dbReference type="PANTHER" id="PTHR11795:SF450">
    <property type="entry name" value="ABC TRANSPORTER PERMEASE PROTEIN"/>
    <property type="match status" value="1"/>
</dbReference>
<dbReference type="GO" id="GO:0006865">
    <property type="term" value="P:amino acid transport"/>
    <property type="evidence" value="ECO:0007669"/>
    <property type="project" value="UniProtKB-KW"/>
</dbReference>
<accession>A0A917UBV5</accession>
<dbReference type="PANTHER" id="PTHR11795">
    <property type="entry name" value="BRANCHED-CHAIN AMINO ACID TRANSPORT SYSTEM PERMEASE PROTEIN LIVH"/>
    <property type="match status" value="1"/>
</dbReference>
<dbReference type="InterPro" id="IPR052157">
    <property type="entry name" value="BCAA_transport_permease"/>
</dbReference>
<dbReference type="Pfam" id="PF02653">
    <property type="entry name" value="BPD_transp_2"/>
    <property type="match status" value="1"/>
</dbReference>
<evidence type="ECO:0000256" key="7">
    <source>
        <dbReference type="ARBA" id="ARBA00023136"/>
    </source>
</evidence>
<dbReference type="EMBL" id="BMPI01000077">
    <property type="protein sequence ID" value="GGM78195.1"/>
    <property type="molecule type" value="Genomic_DNA"/>
</dbReference>